<feature type="chain" id="PRO_5033945455" evidence="1">
    <location>
        <begin position="22"/>
        <end position="204"/>
    </location>
</feature>
<evidence type="ECO:0000313" key="3">
    <source>
        <dbReference type="EMBL" id="KAG5185737.1"/>
    </source>
</evidence>
<dbReference type="InterPro" id="IPR052995">
    <property type="entry name" value="LMW-PTP"/>
</dbReference>
<proteinExistence type="predicted"/>
<dbReference type="SMART" id="SM00226">
    <property type="entry name" value="LMWPc"/>
    <property type="match status" value="1"/>
</dbReference>
<dbReference type="Proteomes" id="UP000664859">
    <property type="component" value="Unassembled WGS sequence"/>
</dbReference>
<keyword evidence="1" id="KW-0732">Signal</keyword>
<dbReference type="PANTHER" id="PTHR47439">
    <property type="entry name" value="LOW MOLECULAR WEIGHT PHOSPHOTYROSINE PROTEIN PHOSPHATASE-RELATED"/>
    <property type="match status" value="1"/>
</dbReference>
<evidence type="ECO:0000259" key="2">
    <source>
        <dbReference type="SMART" id="SM00226"/>
    </source>
</evidence>
<dbReference type="InterPro" id="IPR036196">
    <property type="entry name" value="Ptyr_pPase_sf"/>
</dbReference>
<name>A0A835ZBG2_9STRA</name>
<dbReference type="Pfam" id="PF01451">
    <property type="entry name" value="LMWPc"/>
    <property type="match status" value="1"/>
</dbReference>
<feature type="domain" description="Phosphotyrosine protein phosphatase I" evidence="2">
    <location>
        <begin position="33"/>
        <end position="198"/>
    </location>
</feature>
<dbReference type="EMBL" id="JAFCMP010000057">
    <property type="protein sequence ID" value="KAG5189082.1"/>
    <property type="molecule type" value="Genomic_DNA"/>
</dbReference>
<dbReference type="SUPFAM" id="SSF52788">
    <property type="entry name" value="Phosphotyrosine protein phosphatases I"/>
    <property type="match status" value="1"/>
</dbReference>
<keyword evidence="5" id="KW-1185">Reference proteome</keyword>
<dbReference type="PANTHER" id="PTHR47439:SF1">
    <property type="entry name" value="ACID PHOSPHATASE"/>
    <property type="match status" value="1"/>
</dbReference>
<evidence type="ECO:0000313" key="4">
    <source>
        <dbReference type="EMBL" id="KAG5189082.1"/>
    </source>
</evidence>
<organism evidence="4 5">
    <name type="scientific">Tribonema minus</name>
    <dbReference type="NCBI Taxonomy" id="303371"/>
    <lineage>
        <taxon>Eukaryota</taxon>
        <taxon>Sar</taxon>
        <taxon>Stramenopiles</taxon>
        <taxon>Ochrophyta</taxon>
        <taxon>PX clade</taxon>
        <taxon>Xanthophyceae</taxon>
        <taxon>Tribonematales</taxon>
        <taxon>Tribonemataceae</taxon>
        <taxon>Tribonema</taxon>
    </lineage>
</organism>
<evidence type="ECO:0000313" key="5">
    <source>
        <dbReference type="Proteomes" id="UP000664859"/>
    </source>
</evidence>
<sequence>MLVRVALASLQLLACCAPIYSFAVPTMSQQATKKVLFVCLGNICRSPSAEAVFRSVVEKAEKADNFVIDSCGTGGGMRGWYRDGGRSYHEGDPADARMTEAAAQRGVHLTSISRPMRPSDLDEFDLIIGMDGANKQAVIEAAHYWGKKELAEAKLRNMTSYCTKHKSATVPDPYYGGPEGFEKVLDLLEDACEGLLLSIDAGTA</sequence>
<dbReference type="Gene3D" id="3.40.50.2300">
    <property type="match status" value="1"/>
</dbReference>
<evidence type="ECO:0000256" key="1">
    <source>
        <dbReference type="SAM" id="SignalP"/>
    </source>
</evidence>
<dbReference type="AlphaFoldDB" id="A0A835ZBG2"/>
<dbReference type="EMBL" id="JAFCMP010000123">
    <property type="protein sequence ID" value="KAG5185737.1"/>
    <property type="molecule type" value="Genomic_DNA"/>
</dbReference>
<protein>
    <submittedName>
        <fullName evidence="4">Phosphotyrosine protein phosphatase I superfamily</fullName>
    </submittedName>
</protein>
<dbReference type="OrthoDB" id="3388at2759"/>
<dbReference type="CDD" id="cd16343">
    <property type="entry name" value="LMWPTP"/>
    <property type="match status" value="1"/>
</dbReference>
<reference evidence="4" key="1">
    <citation type="submission" date="2021-02" db="EMBL/GenBank/DDBJ databases">
        <title>First Annotated Genome of the Yellow-green Alga Tribonema minus.</title>
        <authorList>
            <person name="Mahan K.M."/>
        </authorList>
    </citation>
    <scope>NUCLEOTIDE SEQUENCE</scope>
    <source>
        <strain evidence="4">UTEX B ZZ1240</strain>
    </source>
</reference>
<feature type="signal peptide" evidence="1">
    <location>
        <begin position="1"/>
        <end position="21"/>
    </location>
</feature>
<gene>
    <name evidence="4" type="ORF">JKP88DRAFT_302751</name>
    <name evidence="3" type="ORF">JKP88DRAFT_311258</name>
</gene>
<dbReference type="InterPro" id="IPR023485">
    <property type="entry name" value="Ptyr_pPase"/>
</dbReference>
<accession>A0A835ZBG2</accession>
<comment type="caution">
    <text evidence="4">The sequence shown here is derived from an EMBL/GenBank/DDBJ whole genome shotgun (WGS) entry which is preliminary data.</text>
</comment>